<sequence length="178" mass="19982">MMQKLICLSAIGILLLTIQSCNDSRKARNYNQQTLVDDQGYKFILAANEANVTEIKAATLAENNSKNPRVIDFAKMMITDHVRASDELKDIAVTKRVNVVDTMSLKHKAMLSEMMKLTGSAFDKAYMKMMETDHSKVIQLFHDVSENTDKKLKDFSNKAMPVLKLHLDSARAIGSSLK</sequence>
<name>A0A1Q5ZX21_9SPHI</name>
<comment type="caution">
    <text evidence="2">The sequence shown here is derived from an EMBL/GenBank/DDBJ whole genome shotgun (WGS) entry which is preliminary data.</text>
</comment>
<dbReference type="Proteomes" id="UP000186720">
    <property type="component" value="Unassembled WGS sequence"/>
</dbReference>
<dbReference type="InterPro" id="IPR025419">
    <property type="entry name" value="DUF4142"/>
</dbReference>
<dbReference type="Gene3D" id="1.20.1260.10">
    <property type="match status" value="1"/>
</dbReference>
<dbReference type="RefSeq" id="WP_074489024.1">
    <property type="nucleotide sequence ID" value="NZ_FPAM01000017.1"/>
</dbReference>
<gene>
    <name evidence="2" type="ORF">RG47T_1770</name>
</gene>
<protein>
    <recommendedName>
        <fullName evidence="1">DUF4142 domain-containing protein</fullName>
    </recommendedName>
</protein>
<reference evidence="2 3" key="1">
    <citation type="submission" date="2016-11" db="EMBL/GenBank/DDBJ databases">
        <title>Whole Genome Sequencing of Mucilaginibacter polytrichastri RG4-7(T) isolated from the moss sample.</title>
        <authorList>
            <person name="Li Y."/>
        </authorList>
    </citation>
    <scope>NUCLEOTIDE SEQUENCE [LARGE SCALE GENOMIC DNA]</scope>
    <source>
        <strain evidence="2 3">RG4-7</strain>
    </source>
</reference>
<dbReference type="PROSITE" id="PS51257">
    <property type="entry name" value="PROKAR_LIPOPROTEIN"/>
    <property type="match status" value="1"/>
</dbReference>
<organism evidence="2 3">
    <name type="scientific">Mucilaginibacter polytrichastri</name>
    <dbReference type="NCBI Taxonomy" id="1302689"/>
    <lineage>
        <taxon>Bacteria</taxon>
        <taxon>Pseudomonadati</taxon>
        <taxon>Bacteroidota</taxon>
        <taxon>Sphingobacteriia</taxon>
        <taxon>Sphingobacteriales</taxon>
        <taxon>Sphingobacteriaceae</taxon>
        <taxon>Mucilaginibacter</taxon>
    </lineage>
</organism>
<proteinExistence type="predicted"/>
<accession>A0A1Q5ZX21</accession>
<evidence type="ECO:0000313" key="2">
    <source>
        <dbReference type="EMBL" id="OKS86316.1"/>
    </source>
</evidence>
<dbReference type="PANTHER" id="PTHR38593">
    <property type="entry name" value="BLR2558 PROTEIN"/>
    <property type="match status" value="1"/>
</dbReference>
<dbReference type="PANTHER" id="PTHR38593:SF1">
    <property type="entry name" value="BLR2558 PROTEIN"/>
    <property type="match status" value="1"/>
</dbReference>
<dbReference type="InterPro" id="IPR012347">
    <property type="entry name" value="Ferritin-like"/>
</dbReference>
<dbReference type="EMBL" id="MPPL01000001">
    <property type="protein sequence ID" value="OKS86316.1"/>
    <property type="molecule type" value="Genomic_DNA"/>
</dbReference>
<dbReference type="Pfam" id="PF13628">
    <property type="entry name" value="DUF4142"/>
    <property type="match status" value="1"/>
</dbReference>
<dbReference type="AlphaFoldDB" id="A0A1Q5ZX21"/>
<dbReference type="STRING" id="1302689.RG47T_1770"/>
<dbReference type="OrthoDB" id="883203at2"/>
<evidence type="ECO:0000313" key="3">
    <source>
        <dbReference type="Proteomes" id="UP000186720"/>
    </source>
</evidence>
<evidence type="ECO:0000259" key="1">
    <source>
        <dbReference type="Pfam" id="PF13628"/>
    </source>
</evidence>
<keyword evidence="3" id="KW-1185">Reference proteome</keyword>
<feature type="domain" description="DUF4142" evidence="1">
    <location>
        <begin position="42"/>
        <end position="173"/>
    </location>
</feature>